<keyword evidence="3" id="KW-0378">Hydrolase</keyword>
<dbReference type="EMBL" id="CP159279">
    <property type="protein sequence ID" value="XCH12675.1"/>
    <property type="molecule type" value="Genomic_DNA"/>
</dbReference>
<dbReference type="AlphaFoldDB" id="A0AAU8EVA6"/>
<gene>
    <name evidence="3" type="ORF">ABRP34_06745</name>
</gene>
<proteinExistence type="predicted"/>
<protein>
    <submittedName>
        <fullName evidence="3">SGNH/GDSL hydrolase family protein</fullName>
        <ecNumber evidence="3">3.1.-.-</ecNumber>
    </submittedName>
</protein>
<dbReference type="EC" id="3.1.-.-" evidence="3"/>
<dbReference type="PROSITE" id="PS51257">
    <property type="entry name" value="PROKAR_LIPOPROTEIN"/>
    <property type="match status" value="1"/>
</dbReference>
<evidence type="ECO:0000259" key="2">
    <source>
        <dbReference type="Pfam" id="PF13472"/>
    </source>
</evidence>
<dbReference type="SUPFAM" id="SSF52266">
    <property type="entry name" value="SGNH hydrolase"/>
    <property type="match status" value="1"/>
</dbReference>
<feature type="chain" id="PRO_5043650147" evidence="1">
    <location>
        <begin position="17"/>
        <end position="280"/>
    </location>
</feature>
<accession>A0AAU8EVA6</accession>
<dbReference type="RefSeq" id="WP_353712664.1">
    <property type="nucleotide sequence ID" value="NZ_CP159279.1"/>
</dbReference>
<dbReference type="InterPro" id="IPR013830">
    <property type="entry name" value="SGNH_hydro"/>
</dbReference>
<feature type="domain" description="SGNH hydrolase-type esterase" evidence="2">
    <location>
        <begin position="102"/>
        <end position="263"/>
    </location>
</feature>
<reference evidence="3" key="1">
    <citation type="submission" date="2024-06" db="EMBL/GenBank/DDBJ databases">
        <title>Biodegradation of dimethachlon by Arthrobacter sp. K5: mechanistic insights and ecological implications.</title>
        <authorList>
            <person name="Hu S."/>
            <person name="Lu P."/>
        </authorList>
    </citation>
    <scope>NUCLEOTIDE SEQUENCE</scope>
    <source>
        <strain evidence="3">K5</strain>
    </source>
</reference>
<keyword evidence="1" id="KW-0732">Signal</keyword>
<dbReference type="PANTHER" id="PTHR30383:SF29">
    <property type="entry name" value="SGNH HYDROLASE-TYPE ESTERASE DOMAIN-CONTAINING PROTEIN"/>
    <property type="match status" value="1"/>
</dbReference>
<evidence type="ECO:0000313" key="3">
    <source>
        <dbReference type="EMBL" id="XCH12675.1"/>
    </source>
</evidence>
<dbReference type="Pfam" id="PF13472">
    <property type="entry name" value="Lipase_GDSL_2"/>
    <property type="match status" value="1"/>
</dbReference>
<evidence type="ECO:0000256" key="1">
    <source>
        <dbReference type="SAM" id="SignalP"/>
    </source>
</evidence>
<name>A0AAU8EVA6_9MICC</name>
<dbReference type="Gene3D" id="3.40.50.1110">
    <property type="entry name" value="SGNH hydrolase"/>
    <property type="match status" value="1"/>
</dbReference>
<dbReference type="CDD" id="cd00229">
    <property type="entry name" value="SGNH_hydrolase"/>
    <property type="match status" value="1"/>
</dbReference>
<dbReference type="GO" id="GO:0016787">
    <property type="term" value="F:hydrolase activity"/>
    <property type="evidence" value="ECO:0007669"/>
    <property type="project" value="UniProtKB-KW"/>
</dbReference>
<sequence length="280" mass="28380">MLQASTRALLIGPVIAASVFLAGCGAATEPASGAGSAAPRAAAPVAAPGEAVAAGSAVVSDLGAAVDPASLPAGALYRNPANGRDEVIVGNIAHTALLIGDSQSEPQASWPRRALTGLGYDVFFCGKGGTGFVASNGTTGNYVDALQRGDWHLPYGFPPLVLIEGGGNDAKQGASNEQISENADRLITTIKQRYPGAKLALVGTLGKGADHGGARRAEVDALLGTVAADHGIPFVSVGDWLTRYGLESQLKDSVHMNGEGHRALGELLGDRLAKLGLRLS</sequence>
<feature type="signal peptide" evidence="1">
    <location>
        <begin position="1"/>
        <end position="16"/>
    </location>
</feature>
<dbReference type="InterPro" id="IPR036514">
    <property type="entry name" value="SGNH_hydro_sf"/>
</dbReference>
<organism evidence="3">
    <name type="scientific">Arthrobacter sp. K5</name>
    <dbReference type="NCBI Taxonomy" id="2839623"/>
    <lineage>
        <taxon>Bacteria</taxon>
        <taxon>Bacillati</taxon>
        <taxon>Actinomycetota</taxon>
        <taxon>Actinomycetes</taxon>
        <taxon>Micrococcales</taxon>
        <taxon>Micrococcaceae</taxon>
        <taxon>Arthrobacter</taxon>
    </lineage>
</organism>
<dbReference type="PANTHER" id="PTHR30383">
    <property type="entry name" value="THIOESTERASE 1/PROTEASE 1/LYSOPHOSPHOLIPASE L1"/>
    <property type="match status" value="1"/>
</dbReference>
<dbReference type="InterPro" id="IPR051532">
    <property type="entry name" value="Ester_Hydrolysis_Enzymes"/>
</dbReference>